<name>A0A8S3V448_MYTED</name>
<dbReference type="PANTHER" id="PTHR24171">
    <property type="entry name" value="ANKYRIN REPEAT DOMAIN-CONTAINING PROTEIN 39-RELATED"/>
    <property type="match status" value="1"/>
</dbReference>
<dbReference type="InterPro" id="IPR027417">
    <property type="entry name" value="P-loop_NTPase"/>
</dbReference>
<keyword evidence="1" id="KW-0677">Repeat</keyword>
<organism evidence="4 5">
    <name type="scientific">Mytilus edulis</name>
    <name type="common">Blue mussel</name>
    <dbReference type="NCBI Taxonomy" id="6550"/>
    <lineage>
        <taxon>Eukaryota</taxon>
        <taxon>Metazoa</taxon>
        <taxon>Spiralia</taxon>
        <taxon>Lophotrochozoa</taxon>
        <taxon>Mollusca</taxon>
        <taxon>Bivalvia</taxon>
        <taxon>Autobranchia</taxon>
        <taxon>Pteriomorphia</taxon>
        <taxon>Mytilida</taxon>
        <taxon>Mytiloidea</taxon>
        <taxon>Mytilidae</taxon>
        <taxon>Mytilinae</taxon>
        <taxon>Mytilus</taxon>
    </lineage>
</organism>
<dbReference type="AlphaFoldDB" id="A0A8S3V448"/>
<proteinExistence type="predicted"/>
<keyword evidence="2 3" id="KW-0040">ANK repeat</keyword>
<dbReference type="SMART" id="SM00248">
    <property type="entry name" value="ANK"/>
    <property type="match status" value="2"/>
</dbReference>
<evidence type="ECO:0000256" key="1">
    <source>
        <dbReference type="ARBA" id="ARBA00022737"/>
    </source>
</evidence>
<dbReference type="EMBL" id="CAJPWZ010003124">
    <property type="protein sequence ID" value="CAG2252591.1"/>
    <property type="molecule type" value="Genomic_DNA"/>
</dbReference>
<dbReference type="PANTHER" id="PTHR24171:SF9">
    <property type="entry name" value="ANKYRIN REPEAT DOMAIN-CONTAINING PROTEIN 39"/>
    <property type="match status" value="1"/>
</dbReference>
<dbReference type="SUPFAM" id="SSF48403">
    <property type="entry name" value="Ankyrin repeat"/>
    <property type="match status" value="1"/>
</dbReference>
<dbReference type="InterPro" id="IPR002110">
    <property type="entry name" value="Ankyrin_rpt"/>
</dbReference>
<dbReference type="OrthoDB" id="301040at2759"/>
<dbReference type="PROSITE" id="PS50088">
    <property type="entry name" value="ANK_REPEAT"/>
    <property type="match status" value="2"/>
</dbReference>
<evidence type="ECO:0000256" key="2">
    <source>
        <dbReference type="ARBA" id="ARBA00023043"/>
    </source>
</evidence>
<dbReference type="Pfam" id="PF12796">
    <property type="entry name" value="Ank_2"/>
    <property type="match status" value="1"/>
</dbReference>
<keyword evidence="5" id="KW-1185">Reference proteome</keyword>
<protein>
    <submittedName>
        <fullName evidence="4">Uncharacterized protein</fullName>
    </submittedName>
</protein>
<comment type="caution">
    <text evidence="4">The sequence shown here is derived from an EMBL/GenBank/DDBJ whole genome shotgun (WGS) entry which is preliminary data.</text>
</comment>
<evidence type="ECO:0000256" key="3">
    <source>
        <dbReference type="PROSITE-ProRule" id="PRU00023"/>
    </source>
</evidence>
<gene>
    <name evidence="4" type="ORF">MEDL_64167</name>
</gene>
<sequence>MYLVSQGSQLEATDTLDGWTPLMWAAVGGHLEVVMYLVSQGSQLEATDKNGQTALHYAAGNGQIDVTKWLIDQGCSPWVKTKQGQTPYDTVTMESDDDSEEKRKKKEVMDFLKTVMLKTPEEYTMLNRLTGKGTYESYDMRCMVTGQFAVGKSTLVKLLVGDIIPEGRHPTDGISLLEGRCGLDVQTREWILINPGKR</sequence>
<evidence type="ECO:0000313" key="5">
    <source>
        <dbReference type="Proteomes" id="UP000683360"/>
    </source>
</evidence>
<feature type="repeat" description="ANK" evidence="3">
    <location>
        <begin position="50"/>
        <end position="82"/>
    </location>
</feature>
<dbReference type="Proteomes" id="UP000683360">
    <property type="component" value="Unassembled WGS sequence"/>
</dbReference>
<accession>A0A8S3V448</accession>
<dbReference type="InterPro" id="IPR036770">
    <property type="entry name" value="Ankyrin_rpt-contain_sf"/>
</dbReference>
<dbReference type="Gene3D" id="1.25.40.20">
    <property type="entry name" value="Ankyrin repeat-containing domain"/>
    <property type="match status" value="2"/>
</dbReference>
<dbReference type="PROSITE" id="PS50297">
    <property type="entry name" value="ANK_REP_REGION"/>
    <property type="match status" value="2"/>
</dbReference>
<dbReference type="SUPFAM" id="SSF52540">
    <property type="entry name" value="P-loop containing nucleoside triphosphate hydrolases"/>
    <property type="match status" value="1"/>
</dbReference>
<feature type="repeat" description="ANK" evidence="3">
    <location>
        <begin position="17"/>
        <end position="49"/>
    </location>
</feature>
<reference evidence="4" key="1">
    <citation type="submission" date="2021-03" db="EMBL/GenBank/DDBJ databases">
        <authorList>
            <person name="Bekaert M."/>
        </authorList>
    </citation>
    <scope>NUCLEOTIDE SEQUENCE</scope>
</reference>
<evidence type="ECO:0000313" key="4">
    <source>
        <dbReference type="EMBL" id="CAG2252591.1"/>
    </source>
</evidence>